<feature type="compositionally biased region" description="Basic residues" evidence="1">
    <location>
        <begin position="21"/>
        <end position="31"/>
    </location>
</feature>
<keyword evidence="3" id="KW-1185">Reference proteome</keyword>
<dbReference type="RefSeq" id="WP_277579208.1">
    <property type="nucleotide sequence ID" value="NZ_JANRMI010000004.1"/>
</dbReference>
<dbReference type="Proteomes" id="UP001152321">
    <property type="component" value="Unassembled WGS sequence"/>
</dbReference>
<gene>
    <name evidence="2" type="ORF">NWE73_15255</name>
</gene>
<accession>A0ABT6DLI5</accession>
<feature type="compositionally biased region" description="Basic and acidic residues" evidence="1">
    <location>
        <begin position="1"/>
        <end position="20"/>
    </location>
</feature>
<evidence type="ECO:0000313" key="2">
    <source>
        <dbReference type="EMBL" id="MDG0817737.1"/>
    </source>
</evidence>
<protein>
    <submittedName>
        <fullName evidence="2">Uncharacterized protein</fullName>
    </submittedName>
</protein>
<organism evidence="2 3">
    <name type="scientific">Bdellovibrio svalbardensis</name>
    <dbReference type="NCBI Taxonomy" id="2972972"/>
    <lineage>
        <taxon>Bacteria</taxon>
        <taxon>Pseudomonadati</taxon>
        <taxon>Bdellovibrionota</taxon>
        <taxon>Bdellovibrionia</taxon>
        <taxon>Bdellovibrionales</taxon>
        <taxon>Pseudobdellovibrionaceae</taxon>
        <taxon>Bdellovibrio</taxon>
    </lineage>
</organism>
<evidence type="ECO:0000256" key="1">
    <source>
        <dbReference type="SAM" id="MobiDB-lite"/>
    </source>
</evidence>
<feature type="region of interest" description="Disordered" evidence="1">
    <location>
        <begin position="1"/>
        <end position="40"/>
    </location>
</feature>
<reference evidence="2" key="1">
    <citation type="submission" date="2022-08" db="EMBL/GenBank/DDBJ databases">
        <title>Novel Bdellovibrio Species Isolated from Svalbard: Designation Bdellovibrio svalbardensis.</title>
        <authorList>
            <person name="Mitchell R.J."/>
            <person name="Choi S.Y."/>
        </authorList>
    </citation>
    <scope>NUCLEOTIDE SEQUENCE</scope>
    <source>
        <strain evidence="2">PAP01</strain>
    </source>
</reference>
<sequence length="191" mass="21230">MPEIKNYDGKKKSPNRENSHGKHHNKHAKRRPHDEMTDAMNEAEEIMADAAEINEQAADEMEAINTEAQNEGIHPSTYDDESLAASEMIAEGAPAAEPNAEKVHLEFYGSEVIRQKAPKVMELADTVADEWVKDGQFEGLPVGNPLAQIAAAKVLRKAKDVEKKLEERGVFAMAKMGADYVKAEINKRKKH</sequence>
<evidence type="ECO:0000313" key="3">
    <source>
        <dbReference type="Proteomes" id="UP001152321"/>
    </source>
</evidence>
<dbReference type="EMBL" id="JANRMI010000004">
    <property type="protein sequence ID" value="MDG0817737.1"/>
    <property type="molecule type" value="Genomic_DNA"/>
</dbReference>
<name>A0ABT6DLI5_9BACT</name>
<proteinExistence type="predicted"/>
<comment type="caution">
    <text evidence="2">The sequence shown here is derived from an EMBL/GenBank/DDBJ whole genome shotgun (WGS) entry which is preliminary data.</text>
</comment>